<proteinExistence type="inferred from homology"/>
<evidence type="ECO:0000256" key="3">
    <source>
        <dbReference type="ARBA" id="ARBA00022475"/>
    </source>
</evidence>
<dbReference type="Pfam" id="PF09335">
    <property type="entry name" value="VTT_dom"/>
    <property type="match status" value="1"/>
</dbReference>
<dbReference type="EMBL" id="JBBEGL010000003">
    <property type="protein sequence ID" value="MEJ2886969.1"/>
    <property type="molecule type" value="Genomic_DNA"/>
</dbReference>
<dbReference type="PANTHER" id="PTHR42709:SF6">
    <property type="entry name" value="UNDECAPRENYL PHOSPHATE TRANSPORTER A"/>
    <property type="match status" value="1"/>
</dbReference>
<dbReference type="Proteomes" id="UP001370100">
    <property type="component" value="Unassembled WGS sequence"/>
</dbReference>
<gene>
    <name evidence="9" type="ORF">WCD41_10980</name>
</gene>
<feature type="transmembrane region" description="Helical" evidence="7">
    <location>
        <begin position="59"/>
        <end position="82"/>
    </location>
</feature>
<keyword evidence="5 7" id="KW-1133">Transmembrane helix</keyword>
<keyword evidence="4 7" id="KW-0812">Transmembrane</keyword>
<evidence type="ECO:0000256" key="6">
    <source>
        <dbReference type="ARBA" id="ARBA00023136"/>
    </source>
</evidence>
<dbReference type="PANTHER" id="PTHR42709">
    <property type="entry name" value="ALKALINE PHOSPHATASE LIKE PROTEIN"/>
    <property type="match status" value="1"/>
</dbReference>
<evidence type="ECO:0000259" key="8">
    <source>
        <dbReference type="Pfam" id="PF09335"/>
    </source>
</evidence>
<evidence type="ECO:0000256" key="5">
    <source>
        <dbReference type="ARBA" id="ARBA00022989"/>
    </source>
</evidence>
<evidence type="ECO:0000256" key="4">
    <source>
        <dbReference type="ARBA" id="ARBA00022692"/>
    </source>
</evidence>
<evidence type="ECO:0000313" key="10">
    <source>
        <dbReference type="Proteomes" id="UP001370100"/>
    </source>
</evidence>
<keyword evidence="6 7" id="KW-0472">Membrane</keyword>
<feature type="transmembrane region" description="Helical" evidence="7">
    <location>
        <begin position="178"/>
        <end position="199"/>
    </location>
</feature>
<sequence length="212" mass="21666">MDIAAGFTGWAIGVMAQVGAPGAGLAIALENLFPPLPSEAVLPLAGLAAGRGEFSLGAALVWTTLGSVAGAVVLYAVAAAVGPARLRAVVRRLPLVRESDLDRGEAWFARHGTAAVLLGRMVPVVRSVISVPAGVERMNPVLFVALTAAGSALWNAVFVGAGYVLGANWVVVAPFADVLEKVVIVAVGVALVVTAVGAVRRARTPGRHREPR</sequence>
<evidence type="ECO:0000256" key="2">
    <source>
        <dbReference type="ARBA" id="ARBA00010792"/>
    </source>
</evidence>
<feature type="transmembrane region" description="Helical" evidence="7">
    <location>
        <begin position="141"/>
        <end position="166"/>
    </location>
</feature>
<protein>
    <submittedName>
        <fullName evidence="9">DedA family protein</fullName>
    </submittedName>
</protein>
<dbReference type="RefSeq" id="WP_337713467.1">
    <property type="nucleotide sequence ID" value="NZ_JBBEGL010000003.1"/>
</dbReference>
<feature type="domain" description="VTT" evidence="8">
    <location>
        <begin position="36"/>
        <end position="163"/>
    </location>
</feature>
<reference evidence="9 10" key="1">
    <citation type="submission" date="2024-03" db="EMBL/GenBank/DDBJ databases">
        <title>Actinomycetospora sp. OC33-EN06, a novel actinomycete isolated from wild orchid (Aerides multiflora).</title>
        <authorList>
            <person name="Suriyachadkun C."/>
        </authorList>
    </citation>
    <scope>NUCLEOTIDE SEQUENCE [LARGE SCALE GENOMIC DNA]</scope>
    <source>
        <strain evidence="9 10">OC33-EN06</strain>
    </source>
</reference>
<evidence type="ECO:0000256" key="1">
    <source>
        <dbReference type="ARBA" id="ARBA00004651"/>
    </source>
</evidence>
<comment type="caution">
    <text evidence="9">The sequence shown here is derived from an EMBL/GenBank/DDBJ whole genome shotgun (WGS) entry which is preliminary data.</text>
</comment>
<dbReference type="InterPro" id="IPR032816">
    <property type="entry name" value="VTT_dom"/>
</dbReference>
<evidence type="ECO:0000313" key="9">
    <source>
        <dbReference type="EMBL" id="MEJ2886969.1"/>
    </source>
</evidence>
<name>A0ABU8N3I5_9PSEU</name>
<keyword evidence="3" id="KW-1003">Cell membrane</keyword>
<dbReference type="InterPro" id="IPR051311">
    <property type="entry name" value="DedA_domain"/>
</dbReference>
<evidence type="ECO:0000256" key="7">
    <source>
        <dbReference type="SAM" id="Phobius"/>
    </source>
</evidence>
<comment type="similarity">
    <text evidence="2">Belongs to the DedA family.</text>
</comment>
<organism evidence="9 10">
    <name type="scientific">Actinomycetospora aeridis</name>
    <dbReference type="NCBI Taxonomy" id="3129231"/>
    <lineage>
        <taxon>Bacteria</taxon>
        <taxon>Bacillati</taxon>
        <taxon>Actinomycetota</taxon>
        <taxon>Actinomycetes</taxon>
        <taxon>Pseudonocardiales</taxon>
        <taxon>Pseudonocardiaceae</taxon>
        <taxon>Actinomycetospora</taxon>
    </lineage>
</organism>
<keyword evidence="10" id="KW-1185">Reference proteome</keyword>
<accession>A0ABU8N3I5</accession>
<comment type="subcellular location">
    <subcellularLocation>
        <location evidence="1">Cell membrane</location>
        <topology evidence="1">Multi-pass membrane protein</topology>
    </subcellularLocation>
</comment>